<evidence type="ECO:0000313" key="2">
    <source>
        <dbReference type="Proteomes" id="UP001223520"/>
    </source>
</evidence>
<gene>
    <name evidence="1" type="ORF">QI031_07475</name>
</gene>
<dbReference type="GO" id="GO:0006355">
    <property type="term" value="P:regulation of DNA-templated transcription"/>
    <property type="evidence" value="ECO:0007669"/>
    <property type="project" value="InterPro"/>
</dbReference>
<protein>
    <submittedName>
        <fullName evidence="1">Uncharacterized protein</fullName>
    </submittedName>
</protein>
<evidence type="ECO:0000313" key="1">
    <source>
        <dbReference type="EMBL" id="WGV27321.1"/>
    </source>
</evidence>
<dbReference type="RefSeq" id="WP_281484559.1">
    <property type="nucleotide sequence ID" value="NZ_CP124543.1"/>
</dbReference>
<sequence length="118" mass="13169">MTAIALLRLSGQISSLRDKSNHTCGVLERYWSIVMSHLNVQLPDSLYKSLQALAEQDGISVDQFIATAVEEKLAALMTETYLEDLAKHGNRKKYEAVLAKIPNVEPEPYDQLPPAEEV</sequence>
<reference evidence="1 2" key="1">
    <citation type="journal article" date="2023" name="Limnol Oceanogr Lett">
        <title>Environmental adaptations by the intertidal Antarctic cyanobacterium Halotia branconii CENA392 as revealed using long-read genome sequencing.</title>
        <authorList>
            <person name="Dextro R.B."/>
            <person name="Delbaje E."/>
            <person name="Freitas P.N.N."/>
            <person name="Geraldes V."/>
            <person name="Pinto E."/>
            <person name="Long P.F."/>
            <person name="Fiore M.F."/>
        </authorList>
    </citation>
    <scope>NUCLEOTIDE SEQUENCE [LARGE SCALE GENOMIC DNA]</scope>
    <source>
        <strain evidence="1 2">CENA392</strain>
    </source>
</reference>
<dbReference type="EMBL" id="CP124543">
    <property type="protein sequence ID" value="WGV27321.1"/>
    <property type="molecule type" value="Genomic_DNA"/>
</dbReference>
<dbReference type="Proteomes" id="UP001223520">
    <property type="component" value="Chromosome"/>
</dbReference>
<dbReference type="InterPro" id="IPR010985">
    <property type="entry name" value="Ribbon_hlx_hlx"/>
</dbReference>
<organism evidence="1 2">
    <name type="scientific">Halotia branconii CENA392</name>
    <dbReference type="NCBI Taxonomy" id="1539056"/>
    <lineage>
        <taxon>Bacteria</taxon>
        <taxon>Bacillati</taxon>
        <taxon>Cyanobacteriota</taxon>
        <taxon>Cyanophyceae</taxon>
        <taxon>Nostocales</taxon>
        <taxon>Nodulariaceae</taxon>
        <taxon>Halotia</taxon>
    </lineage>
</organism>
<accession>A0AAJ6NVL6</accession>
<dbReference type="AlphaFoldDB" id="A0AAJ6NVL6"/>
<keyword evidence="2" id="KW-1185">Reference proteome</keyword>
<name>A0AAJ6NVL6_9CYAN</name>
<dbReference type="SUPFAM" id="SSF47598">
    <property type="entry name" value="Ribbon-helix-helix"/>
    <property type="match status" value="1"/>
</dbReference>
<dbReference type="KEGG" id="hbq:QI031_07475"/>
<proteinExistence type="predicted"/>